<gene>
    <name evidence="2" type="ORF">RRG08_047841</name>
</gene>
<reference evidence="2" key="1">
    <citation type="journal article" date="2023" name="G3 (Bethesda)">
        <title>A reference genome for the long-term kleptoplast-retaining sea slug Elysia crispata morphotype clarki.</title>
        <authorList>
            <person name="Eastman K.E."/>
            <person name="Pendleton A.L."/>
            <person name="Shaikh M.A."/>
            <person name="Suttiyut T."/>
            <person name="Ogas R."/>
            <person name="Tomko P."/>
            <person name="Gavelis G."/>
            <person name="Widhalm J.R."/>
            <person name="Wisecaver J.H."/>
        </authorList>
    </citation>
    <scope>NUCLEOTIDE SEQUENCE</scope>
    <source>
        <strain evidence="2">ECLA1</strain>
    </source>
</reference>
<sequence length="113" mass="12478">MLVSVRPVGLDLQLVQGLDQDPDQVQGHRGGQSQDQAREQDQEVDPGQGQELGQEADHVQDQNQEVDLALGLVLGVSCISDVCFNTMYRGPYHSAFRGIIPLLESPFRDSARY</sequence>
<dbReference type="AlphaFoldDB" id="A0AAE0ZYE3"/>
<proteinExistence type="predicted"/>
<organism evidence="2 3">
    <name type="scientific">Elysia crispata</name>
    <name type="common">lettuce slug</name>
    <dbReference type="NCBI Taxonomy" id="231223"/>
    <lineage>
        <taxon>Eukaryota</taxon>
        <taxon>Metazoa</taxon>
        <taxon>Spiralia</taxon>
        <taxon>Lophotrochozoa</taxon>
        <taxon>Mollusca</taxon>
        <taxon>Gastropoda</taxon>
        <taxon>Heterobranchia</taxon>
        <taxon>Euthyneura</taxon>
        <taxon>Panpulmonata</taxon>
        <taxon>Sacoglossa</taxon>
        <taxon>Placobranchoidea</taxon>
        <taxon>Plakobranchidae</taxon>
        <taxon>Elysia</taxon>
    </lineage>
</organism>
<protein>
    <submittedName>
        <fullName evidence="2">Uncharacterized protein</fullName>
    </submittedName>
</protein>
<feature type="compositionally biased region" description="Low complexity" evidence="1">
    <location>
        <begin position="16"/>
        <end position="27"/>
    </location>
</feature>
<keyword evidence="3" id="KW-1185">Reference proteome</keyword>
<accession>A0AAE0ZYE3</accession>
<evidence type="ECO:0000313" key="2">
    <source>
        <dbReference type="EMBL" id="KAK3777221.1"/>
    </source>
</evidence>
<feature type="region of interest" description="Disordered" evidence="1">
    <location>
        <begin position="16"/>
        <end position="60"/>
    </location>
</feature>
<dbReference type="EMBL" id="JAWDGP010003107">
    <property type="protein sequence ID" value="KAK3777221.1"/>
    <property type="molecule type" value="Genomic_DNA"/>
</dbReference>
<comment type="caution">
    <text evidence="2">The sequence shown here is derived from an EMBL/GenBank/DDBJ whole genome shotgun (WGS) entry which is preliminary data.</text>
</comment>
<evidence type="ECO:0000313" key="3">
    <source>
        <dbReference type="Proteomes" id="UP001283361"/>
    </source>
</evidence>
<name>A0AAE0ZYE3_9GAST</name>
<evidence type="ECO:0000256" key="1">
    <source>
        <dbReference type="SAM" id="MobiDB-lite"/>
    </source>
</evidence>
<dbReference type="Proteomes" id="UP001283361">
    <property type="component" value="Unassembled WGS sequence"/>
</dbReference>